<proteinExistence type="predicted"/>
<dbReference type="EMBL" id="JAOZEW010000011">
    <property type="protein sequence ID" value="MCV9928375.1"/>
    <property type="molecule type" value="Genomic_DNA"/>
</dbReference>
<keyword evidence="2" id="KW-0378">Hydrolase</keyword>
<feature type="domain" description="Restriction endonuclease type IV Mrr" evidence="1">
    <location>
        <begin position="40"/>
        <end position="103"/>
    </location>
</feature>
<evidence type="ECO:0000313" key="3">
    <source>
        <dbReference type="Proteomes" id="UP001151079"/>
    </source>
</evidence>
<evidence type="ECO:0000259" key="1">
    <source>
        <dbReference type="Pfam" id="PF04471"/>
    </source>
</evidence>
<dbReference type="SUPFAM" id="SSF52980">
    <property type="entry name" value="Restriction endonuclease-like"/>
    <property type="match status" value="1"/>
</dbReference>
<accession>A0A9X3BY85</accession>
<reference evidence="2" key="1">
    <citation type="submission" date="2022-10" db="EMBL/GenBank/DDBJ databases">
        <title>Two novel species of Flavobacterium.</title>
        <authorList>
            <person name="Liu Q."/>
            <person name="Xin Y.-H."/>
        </authorList>
    </citation>
    <scope>NUCLEOTIDE SEQUENCE</scope>
    <source>
        <strain evidence="2">LS1R49</strain>
    </source>
</reference>
<sequence>MEIGKKKVMSEKLNDKSYLFANPESEMSPPADSRISELPINKLSWDDFERLCLRLVEEYHSIDKCEIYGVSGSKQEGIDIFASKDSNKYECFQCKRYQTISPGKLDEIVQEFKNGSWCSKSDKFFLCTSLALNSTGLQDKFNTLKSDLKKVEIDFIKWDSIQINRILKKHPIIVRNFFGDEWCRLFCGTTYGDSNKLAIENITKELAEIKKLLTAGQNNEKLNSIIEEVYDKEYYWIESEKVIVFNKALEEYNATITDKREKFIFSQNIIQSIFDLSELNKIVDDWHKNSWSLENLDHLRIIHSGLLAYSCLDKIPKDILMDLKLLNWCPIHHGYFSGHLVKFIREIKVSMNLKLDLIETYSSDRYFFENLTRIINSLKKYLEYNVNDLYVEKPKASILRNLPKKFVLVTTSNELTLRNPKNLNQVYAKLPLDKQLKVSKIEVVRTLDSTVIVGVNARDCFYWNPEKDLMAHFFYHASEKERINDVFCKIKNDGKIETIVQIGIKILVFNEFHHLKSHYMELYLKLTAYKNSFVGIENNYTHNSETLVYQINEDFQIFPIITIESIRTSVKDFKGIKEWIYSVKSNEELSFLSELQDIQRIYYNSKELILLRGSMNRTGVFLLIRLIKSGFEILNIHHLKESVSIALDYIDDGINLNLFCAYLDLCRRDSVFEYIKIHNFKIVESKTITRYRKNDNCRDIENISVGENGLIYLNEIGDKILVYSLDKEEFEEFSFEEERIHFIKYCN</sequence>
<dbReference type="InterPro" id="IPR011856">
    <property type="entry name" value="tRNA_endonuc-like_dom_sf"/>
</dbReference>
<dbReference type="Pfam" id="PF04471">
    <property type="entry name" value="Mrr_cat"/>
    <property type="match status" value="1"/>
</dbReference>
<dbReference type="GO" id="GO:0003677">
    <property type="term" value="F:DNA binding"/>
    <property type="evidence" value="ECO:0007669"/>
    <property type="project" value="InterPro"/>
</dbReference>
<keyword evidence="3" id="KW-1185">Reference proteome</keyword>
<keyword evidence="2" id="KW-0540">Nuclease</keyword>
<comment type="caution">
    <text evidence="2">The sequence shown here is derived from an EMBL/GenBank/DDBJ whole genome shotgun (WGS) entry which is preliminary data.</text>
</comment>
<keyword evidence="2" id="KW-0255">Endonuclease</keyword>
<dbReference type="GO" id="GO:0004519">
    <property type="term" value="F:endonuclease activity"/>
    <property type="evidence" value="ECO:0007669"/>
    <property type="project" value="UniProtKB-KW"/>
</dbReference>
<dbReference type="Gene3D" id="3.40.1350.10">
    <property type="match status" value="1"/>
</dbReference>
<protein>
    <submittedName>
        <fullName evidence="2">Restriction endonuclease</fullName>
    </submittedName>
</protein>
<organism evidence="2 3">
    <name type="scientific">Flavobacterium shii</name>
    <dbReference type="NCBI Taxonomy" id="2987687"/>
    <lineage>
        <taxon>Bacteria</taxon>
        <taxon>Pseudomonadati</taxon>
        <taxon>Bacteroidota</taxon>
        <taxon>Flavobacteriia</taxon>
        <taxon>Flavobacteriales</taxon>
        <taxon>Flavobacteriaceae</taxon>
        <taxon>Flavobacterium</taxon>
    </lineage>
</organism>
<dbReference type="AlphaFoldDB" id="A0A9X3BY85"/>
<dbReference type="InterPro" id="IPR011335">
    <property type="entry name" value="Restrct_endonuc-II-like"/>
</dbReference>
<gene>
    <name evidence="2" type="ORF">OIU83_11955</name>
</gene>
<dbReference type="Proteomes" id="UP001151079">
    <property type="component" value="Unassembled WGS sequence"/>
</dbReference>
<dbReference type="InterPro" id="IPR007560">
    <property type="entry name" value="Restrct_endonuc_IV_Mrr"/>
</dbReference>
<name>A0A9X3BY85_9FLAO</name>
<evidence type="ECO:0000313" key="2">
    <source>
        <dbReference type="EMBL" id="MCV9928375.1"/>
    </source>
</evidence>
<dbReference type="GO" id="GO:0009307">
    <property type="term" value="P:DNA restriction-modification system"/>
    <property type="evidence" value="ECO:0007669"/>
    <property type="project" value="InterPro"/>
</dbReference>